<keyword evidence="1" id="KW-0378">Hydrolase</keyword>
<gene>
    <name evidence="1" type="ORF">FA95DRAFT_1481809</name>
</gene>
<name>A0ACB8SC48_9AGAM</name>
<evidence type="ECO:0000313" key="1">
    <source>
        <dbReference type="EMBL" id="KAI0053515.1"/>
    </source>
</evidence>
<reference evidence="1" key="2">
    <citation type="journal article" date="2022" name="New Phytol.">
        <title>Evolutionary transition to the ectomycorrhizal habit in the genomes of a hyperdiverse lineage of mushroom-forming fungi.</title>
        <authorList>
            <person name="Looney B."/>
            <person name="Miyauchi S."/>
            <person name="Morin E."/>
            <person name="Drula E."/>
            <person name="Courty P.E."/>
            <person name="Kohler A."/>
            <person name="Kuo A."/>
            <person name="LaButti K."/>
            <person name="Pangilinan J."/>
            <person name="Lipzen A."/>
            <person name="Riley R."/>
            <person name="Andreopoulos W."/>
            <person name="He G."/>
            <person name="Johnson J."/>
            <person name="Nolan M."/>
            <person name="Tritt A."/>
            <person name="Barry K.W."/>
            <person name="Grigoriev I.V."/>
            <person name="Nagy L.G."/>
            <person name="Hibbett D."/>
            <person name="Henrissat B."/>
            <person name="Matheny P.B."/>
            <person name="Labbe J."/>
            <person name="Martin F.M."/>
        </authorList>
    </citation>
    <scope>NUCLEOTIDE SEQUENCE</scope>
    <source>
        <strain evidence="1">FP105234-sp</strain>
    </source>
</reference>
<dbReference type="Proteomes" id="UP000814033">
    <property type="component" value="Unassembled WGS sequence"/>
</dbReference>
<organism evidence="1 2">
    <name type="scientific">Auriscalpium vulgare</name>
    <dbReference type="NCBI Taxonomy" id="40419"/>
    <lineage>
        <taxon>Eukaryota</taxon>
        <taxon>Fungi</taxon>
        <taxon>Dikarya</taxon>
        <taxon>Basidiomycota</taxon>
        <taxon>Agaricomycotina</taxon>
        <taxon>Agaricomycetes</taxon>
        <taxon>Russulales</taxon>
        <taxon>Auriscalpiaceae</taxon>
        <taxon>Auriscalpium</taxon>
    </lineage>
</organism>
<protein>
    <submittedName>
        <fullName evidence="1">Glycoside hydrolase family 15 protein</fullName>
    </submittedName>
</protein>
<sequence length="469" mass="51575">MQPGVIATTIPAEGHPESTVYWVRDGCLVYEVWLNELIVFGDTSVRPLIEDAVHTLIKSQHVVSLSGNIFTGGLAESAFNLDLSAIFDANMHFGSPGGDVAPFRAAVLIKYAEWLLTQDNGTWVADNLWPAINLDLQWTALHWNESSFDLWWPPVWSGSFWTSSMQHRALRAGARLARTLGRESETLGYDQKAALVLDYLQSFWNEEKGYIAETTITDMSMGRSGIGSAPLTVTILNYDQSLGCDAATFQPCSDRALSTLKAVSDAYRKKFPIVSKDIPDNQPGYFGFYLEDGYIGGHPQFAQCMNQAEQLYDALSTWEHLGGLQVTDVSLDFFRMFDVAVKTGDYAKSSRTYKRLTTGIKEYADKAIEMLIESTPEDFVLPECVHKITAEPYGLRGTTRSLLSALTVADARSGLVPPSWSNGPSADARGVVPPAWNQPCAHAGPAYPADKGPQFYGISEQTVFGVPVL</sequence>
<keyword evidence="2" id="KW-1185">Reference proteome</keyword>
<evidence type="ECO:0000313" key="2">
    <source>
        <dbReference type="Proteomes" id="UP000814033"/>
    </source>
</evidence>
<proteinExistence type="predicted"/>
<comment type="caution">
    <text evidence="1">The sequence shown here is derived from an EMBL/GenBank/DDBJ whole genome shotgun (WGS) entry which is preliminary data.</text>
</comment>
<dbReference type="EMBL" id="MU275840">
    <property type="protein sequence ID" value="KAI0053515.1"/>
    <property type="molecule type" value="Genomic_DNA"/>
</dbReference>
<reference evidence="1" key="1">
    <citation type="submission" date="2021-02" db="EMBL/GenBank/DDBJ databases">
        <authorList>
            <consortium name="DOE Joint Genome Institute"/>
            <person name="Ahrendt S."/>
            <person name="Looney B.P."/>
            <person name="Miyauchi S."/>
            <person name="Morin E."/>
            <person name="Drula E."/>
            <person name="Courty P.E."/>
            <person name="Chicoki N."/>
            <person name="Fauchery L."/>
            <person name="Kohler A."/>
            <person name="Kuo A."/>
            <person name="Labutti K."/>
            <person name="Pangilinan J."/>
            <person name="Lipzen A."/>
            <person name="Riley R."/>
            <person name="Andreopoulos W."/>
            <person name="He G."/>
            <person name="Johnson J."/>
            <person name="Barry K.W."/>
            <person name="Grigoriev I.V."/>
            <person name="Nagy L."/>
            <person name="Hibbett D."/>
            <person name="Henrissat B."/>
            <person name="Matheny P.B."/>
            <person name="Labbe J."/>
            <person name="Martin F."/>
        </authorList>
    </citation>
    <scope>NUCLEOTIDE SEQUENCE</scope>
    <source>
        <strain evidence="1">FP105234-sp</strain>
    </source>
</reference>
<accession>A0ACB8SC48</accession>